<evidence type="ECO:0000313" key="4">
    <source>
        <dbReference type="EMBL" id="KAL1495864.1"/>
    </source>
</evidence>
<dbReference type="PANTHER" id="PTHR12305">
    <property type="entry name" value="PHOSPHATASE WITH HOMOLOGY TO TENSIN"/>
    <property type="match status" value="1"/>
</dbReference>
<accession>A0AB34IDU4</accession>
<dbReference type="InterPro" id="IPR051281">
    <property type="entry name" value="Dual-spec_lipid-protein_phosph"/>
</dbReference>
<dbReference type="AlphaFoldDB" id="A0AB34IDU4"/>
<dbReference type="InterPro" id="IPR029021">
    <property type="entry name" value="Prot-tyrosine_phosphatase-like"/>
</dbReference>
<organism evidence="4 5">
    <name type="scientific">Prymnesium parvum</name>
    <name type="common">Toxic golden alga</name>
    <dbReference type="NCBI Taxonomy" id="97485"/>
    <lineage>
        <taxon>Eukaryota</taxon>
        <taxon>Haptista</taxon>
        <taxon>Haptophyta</taxon>
        <taxon>Prymnesiophyceae</taxon>
        <taxon>Prymnesiales</taxon>
        <taxon>Prymnesiaceae</taxon>
        <taxon>Prymnesium</taxon>
    </lineage>
</organism>
<feature type="compositionally biased region" description="Acidic residues" evidence="2">
    <location>
        <begin position="600"/>
        <end position="620"/>
    </location>
</feature>
<evidence type="ECO:0000256" key="2">
    <source>
        <dbReference type="SAM" id="MobiDB-lite"/>
    </source>
</evidence>
<evidence type="ECO:0000259" key="3">
    <source>
        <dbReference type="PROSITE" id="PS51181"/>
    </source>
</evidence>
<feature type="compositionally biased region" description="Acidic residues" evidence="2">
    <location>
        <begin position="628"/>
        <end position="638"/>
    </location>
</feature>
<gene>
    <name evidence="4" type="ORF">AB1Y20_014508</name>
</gene>
<dbReference type="InterPro" id="IPR016130">
    <property type="entry name" value="Tyr_Pase_AS"/>
</dbReference>
<feature type="compositionally biased region" description="Basic and acidic residues" evidence="2">
    <location>
        <begin position="507"/>
        <end position="550"/>
    </location>
</feature>
<name>A0AB34IDU4_PRYPA</name>
<dbReference type="Gene3D" id="3.90.190.10">
    <property type="entry name" value="Protein tyrosine phosphatase superfamily"/>
    <property type="match status" value="1"/>
</dbReference>
<dbReference type="EMBL" id="JBGBPQ010000030">
    <property type="protein sequence ID" value="KAL1495864.1"/>
    <property type="molecule type" value="Genomic_DNA"/>
</dbReference>
<reference evidence="4 5" key="1">
    <citation type="journal article" date="2024" name="Science">
        <title>Giant polyketide synthase enzymes in the biosynthesis of giant marine polyether toxins.</title>
        <authorList>
            <person name="Fallon T.R."/>
            <person name="Shende V.V."/>
            <person name="Wierzbicki I.H."/>
            <person name="Pendleton A.L."/>
            <person name="Watervoot N.F."/>
            <person name="Auber R.P."/>
            <person name="Gonzalez D.J."/>
            <person name="Wisecaver J.H."/>
            <person name="Moore B.S."/>
        </authorList>
    </citation>
    <scope>NUCLEOTIDE SEQUENCE [LARGE SCALE GENOMIC DNA]</scope>
    <source>
        <strain evidence="4 5">12B1</strain>
    </source>
</reference>
<feature type="compositionally biased region" description="Gly residues" evidence="2">
    <location>
        <begin position="454"/>
        <end position="469"/>
    </location>
</feature>
<feature type="compositionally biased region" description="Pro residues" evidence="2">
    <location>
        <begin position="372"/>
        <end position="386"/>
    </location>
</feature>
<feature type="region of interest" description="Disordered" evidence="2">
    <location>
        <begin position="370"/>
        <end position="638"/>
    </location>
</feature>
<dbReference type="SUPFAM" id="SSF52799">
    <property type="entry name" value="(Phosphotyrosine protein) phosphatases II"/>
    <property type="match status" value="1"/>
</dbReference>
<dbReference type="Proteomes" id="UP001515480">
    <property type="component" value="Unassembled WGS sequence"/>
</dbReference>
<dbReference type="GO" id="GO:0005829">
    <property type="term" value="C:cytosol"/>
    <property type="evidence" value="ECO:0007669"/>
    <property type="project" value="TreeGrafter"/>
</dbReference>
<dbReference type="PROSITE" id="PS51181">
    <property type="entry name" value="PPASE_TENSIN"/>
    <property type="match status" value="1"/>
</dbReference>
<feature type="compositionally biased region" description="Basic and acidic residues" evidence="2">
    <location>
        <begin position="407"/>
        <end position="453"/>
    </location>
</feature>
<keyword evidence="1" id="KW-0378">Hydrolase</keyword>
<comment type="caution">
    <text evidence="4">The sequence shown here is derived from an EMBL/GenBank/DDBJ whole genome shotgun (WGS) entry which is preliminary data.</text>
</comment>
<dbReference type="PROSITE" id="PS00383">
    <property type="entry name" value="TYR_PHOSPHATASE_1"/>
    <property type="match status" value="1"/>
</dbReference>
<evidence type="ECO:0000256" key="1">
    <source>
        <dbReference type="ARBA" id="ARBA00022801"/>
    </source>
</evidence>
<evidence type="ECO:0000313" key="5">
    <source>
        <dbReference type="Proteomes" id="UP001515480"/>
    </source>
</evidence>
<feature type="compositionally biased region" description="Low complexity" evidence="2">
    <location>
        <begin position="580"/>
        <end position="590"/>
    </location>
</feature>
<feature type="domain" description="Phosphatase tensin-type" evidence="3">
    <location>
        <begin position="1"/>
        <end position="152"/>
    </location>
</feature>
<keyword evidence="5" id="KW-1185">Reference proteome</keyword>
<feature type="compositionally biased region" description="Low complexity" evidence="2">
    <location>
        <begin position="551"/>
        <end position="571"/>
    </location>
</feature>
<sequence length="638" mass="66175">MDYPLGERVHTLVAELERRHADHYMVWNVAGNSSSHYDPSPFGGRVVQLRFTGFLCPPLMMLLEACASIHAWLRADAANVVAVHCRSGRGRSAVLLCCVLAWRAAHGCIAGPTSPLDWLAHLAHLRREDETSLALPTHRRYLFYVGEILSGLRPASCGRLLQGIVLHSFPQMSPPPTIELHCGEGILYRSSAGEVTVLPAGPDQPEDTRSYLYETGGYAADAAAAPSPVVLREDAVLTVRTADGERMLLFRVGFHPDLTPSLRLQRTEMAPQHGNLLRLAHSALDGASECLSLASFVDITLAPLPITMDSEPQRSELWKTADVLCRVNGQWKGVQQPLPVFSVEEEGDEGAPEAAVETAAPLELVGVYQRAAPPPRPSPSFPPPPAFKGKPTEAVPMSTATPPSSADAKEETGGAKGGGKEEGKGEGKGARGREGMEGGKGEGQEGGKGDSREGGTGCGGERQDGGGVESGEVAASPSLAPSCAGEADFTGAAAGGGAATAAAPGGEEQKAAVHLGDMHKAEAREGKAEEARKGGARLEEDCKERADGDGVARAAGRAGQEGKGSTSAKLSGGAGGGEGEAAAAASASETDTLHALEAAIADELDGDELDAQGNGEEDEALGGLDLAGLDDELEELLS</sequence>
<protein>
    <recommendedName>
        <fullName evidence="3">Phosphatase tensin-type domain-containing protein</fullName>
    </recommendedName>
</protein>
<proteinExistence type="predicted"/>
<dbReference type="GO" id="GO:0016314">
    <property type="term" value="F:phosphatidylinositol-3,4,5-trisphosphate 3-phosphatase activity"/>
    <property type="evidence" value="ECO:0007669"/>
    <property type="project" value="TreeGrafter"/>
</dbReference>
<dbReference type="InterPro" id="IPR029023">
    <property type="entry name" value="Tensin_phosphatase"/>
</dbReference>